<dbReference type="EMBL" id="BMZH01000003">
    <property type="protein sequence ID" value="GHA89496.1"/>
    <property type="molecule type" value="Genomic_DNA"/>
</dbReference>
<dbReference type="GO" id="GO:0005886">
    <property type="term" value="C:plasma membrane"/>
    <property type="evidence" value="ECO:0007669"/>
    <property type="project" value="UniProtKB-SubCell"/>
</dbReference>
<dbReference type="InterPro" id="IPR005503">
    <property type="entry name" value="FliL"/>
</dbReference>
<evidence type="ECO:0000256" key="4">
    <source>
        <dbReference type="ARBA" id="ARBA00022475"/>
    </source>
</evidence>
<keyword evidence="5 10" id="KW-0145">Chemotaxis</keyword>
<comment type="caution">
    <text evidence="12">The sequence shown here is derived from an EMBL/GenBank/DDBJ whole genome shotgun (WGS) entry which is preliminary data.</text>
</comment>
<protein>
    <recommendedName>
        <fullName evidence="10">Flagellar protein FliL</fullName>
    </recommendedName>
</protein>
<evidence type="ECO:0000256" key="7">
    <source>
        <dbReference type="ARBA" id="ARBA00022779"/>
    </source>
</evidence>
<keyword evidence="7 10" id="KW-0283">Flagellar rotation</keyword>
<dbReference type="Pfam" id="PF03748">
    <property type="entry name" value="FliL"/>
    <property type="match status" value="1"/>
</dbReference>
<keyword evidence="13" id="KW-1185">Reference proteome</keyword>
<dbReference type="AlphaFoldDB" id="A0A8J3G204"/>
<keyword evidence="10" id="KW-0997">Cell inner membrane</keyword>
<evidence type="ECO:0000256" key="5">
    <source>
        <dbReference type="ARBA" id="ARBA00022500"/>
    </source>
</evidence>
<gene>
    <name evidence="12" type="ORF">GCM10009069_10780</name>
</gene>
<comment type="subcellular location">
    <subcellularLocation>
        <location evidence="10">Cell inner membrane</location>
    </subcellularLocation>
    <subcellularLocation>
        <location evidence="2">Cell membrane</location>
        <topology evidence="2">Single-pass membrane protein</topology>
    </subcellularLocation>
</comment>
<dbReference type="GO" id="GO:0009425">
    <property type="term" value="C:bacterial-type flagellum basal body"/>
    <property type="evidence" value="ECO:0007669"/>
    <property type="project" value="InterPro"/>
</dbReference>
<feature type="compositionally biased region" description="Low complexity" evidence="11">
    <location>
        <begin position="11"/>
        <end position="28"/>
    </location>
</feature>
<name>A0A8J3G204_9PROT</name>
<evidence type="ECO:0000256" key="3">
    <source>
        <dbReference type="ARBA" id="ARBA00008281"/>
    </source>
</evidence>
<keyword evidence="9 10" id="KW-0472">Membrane</keyword>
<comment type="similarity">
    <text evidence="3 10">Belongs to the FliL family.</text>
</comment>
<keyword evidence="4" id="KW-1003">Cell membrane</keyword>
<reference evidence="12" key="2">
    <citation type="submission" date="2020-09" db="EMBL/GenBank/DDBJ databases">
        <authorList>
            <person name="Sun Q."/>
            <person name="Kim S."/>
        </authorList>
    </citation>
    <scope>NUCLEOTIDE SEQUENCE</scope>
    <source>
        <strain evidence="12">KCTC 32513</strain>
    </source>
</reference>
<evidence type="ECO:0000256" key="6">
    <source>
        <dbReference type="ARBA" id="ARBA00022692"/>
    </source>
</evidence>
<feature type="region of interest" description="Disordered" evidence="11">
    <location>
        <begin position="1"/>
        <end position="29"/>
    </location>
</feature>
<evidence type="ECO:0000256" key="1">
    <source>
        <dbReference type="ARBA" id="ARBA00002254"/>
    </source>
</evidence>
<sequence length="177" mass="19153">MAIMKKKKGTPAAPASAGDSNAAPNSSPQKNGKLLTILSPVLIFGATFGATWFTKPSAPLPAPIEIEDHTAATHSAEWTPPEPEYTLAMDPMTITAGTHGQILRLGIAIEVWEKDPDIDVARLRDAFTTYLRALEPSQLADPSFHMRMKRALLHRARVVTGQDVIANVLITDFLLTS</sequence>
<dbReference type="Proteomes" id="UP000634004">
    <property type="component" value="Unassembled WGS sequence"/>
</dbReference>
<organism evidence="12 13">
    <name type="scientific">Algimonas arctica</name>
    <dbReference type="NCBI Taxonomy" id="1479486"/>
    <lineage>
        <taxon>Bacteria</taxon>
        <taxon>Pseudomonadati</taxon>
        <taxon>Pseudomonadota</taxon>
        <taxon>Alphaproteobacteria</taxon>
        <taxon>Maricaulales</taxon>
        <taxon>Robiginitomaculaceae</taxon>
        <taxon>Algimonas</taxon>
    </lineage>
</organism>
<dbReference type="GO" id="GO:0006935">
    <property type="term" value="P:chemotaxis"/>
    <property type="evidence" value="ECO:0007669"/>
    <property type="project" value="UniProtKB-KW"/>
</dbReference>
<feature type="transmembrane region" description="Helical" evidence="10">
    <location>
        <begin position="34"/>
        <end position="53"/>
    </location>
</feature>
<evidence type="ECO:0000256" key="2">
    <source>
        <dbReference type="ARBA" id="ARBA00004162"/>
    </source>
</evidence>
<evidence type="ECO:0000256" key="9">
    <source>
        <dbReference type="ARBA" id="ARBA00023136"/>
    </source>
</evidence>
<evidence type="ECO:0000256" key="10">
    <source>
        <dbReference type="RuleBase" id="RU364125"/>
    </source>
</evidence>
<evidence type="ECO:0000256" key="8">
    <source>
        <dbReference type="ARBA" id="ARBA00022989"/>
    </source>
</evidence>
<accession>A0A8J3G204</accession>
<evidence type="ECO:0000313" key="12">
    <source>
        <dbReference type="EMBL" id="GHA89496.1"/>
    </source>
</evidence>
<reference evidence="12" key="1">
    <citation type="journal article" date="2014" name="Int. J. Syst. Evol. Microbiol.">
        <title>Complete genome sequence of Corynebacterium casei LMG S-19264T (=DSM 44701T), isolated from a smear-ripened cheese.</title>
        <authorList>
            <consortium name="US DOE Joint Genome Institute (JGI-PGF)"/>
            <person name="Walter F."/>
            <person name="Albersmeier A."/>
            <person name="Kalinowski J."/>
            <person name="Ruckert C."/>
        </authorList>
    </citation>
    <scope>NUCLEOTIDE SEQUENCE</scope>
    <source>
        <strain evidence="12">KCTC 32513</strain>
    </source>
</reference>
<evidence type="ECO:0000313" key="13">
    <source>
        <dbReference type="Proteomes" id="UP000634004"/>
    </source>
</evidence>
<dbReference type="GO" id="GO:0071973">
    <property type="term" value="P:bacterial-type flagellum-dependent cell motility"/>
    <property type="evidence" value="ECO:0007669"/>
    <property type="project" value="InterPro"/>
</dbReference>
<comment type="function">
    <text evidence="1 10">Controls the rotational direction of flagella during chemotaxis.</text>
</comment>
<proteinExistence type="inferred from homology"/>
<evidence type="ECO:0000256" key="11">
    <source>
        <dbReference type="SAM" id="MobiDB-lite"/>
    </source>
</evidence>
<keyword evidence="8 10" id="KW-1133">Transmembrane helix</keyword>
<keyword evidence="6 10" id="KW-0812">Transmembrane</keyword>